<dbReference type="AlphaFoldDB" id="A0A0B0HDA4"/>
<dbReference type="OrthoDB" id="8525200at2"/>
<organism evidence="2 4">
    <name type="scientific">Solemya velum gill symbiont</name>
    <dbReference type="NCBI Taxonomy" id="2340"/>
    <lineage>
        <taxon>Bacteria</taxon>
        <taxon>Pseudomonadati</taxon>
        <taxon>Pseudomonadota</taxon>
        <taxon>Gammaproteobacteria</taxon>
        <taxon>sulfur-oxidizing symbionts</taxon>
    </lineage>
</organism>
<dbReference type="Pfam" id="PF04340">
    <property type="entry name" value="DUF484"/>
    <property type="match status" value="1"/>
</dbReference>
<protein>
    <recommendedName>
        <fullName evidence="6">DUF484 domain-containing protein</fullName>
    </recommendedName>
</protein>
<evidence type="ECO:0000256" key="1">
    <source>
        <dbReference type="SAM" id="Coils"/>
    </source>
</evidence>
<dbReference type="STRING" id="2340.JV46_12140"/>
<dbReference type="Gene3D" id="3.30.450.40">
    <property type="match status" value="1"/>
</dbReference>
<dbReference type="EMBL" id="JRAA01000001">
    <property type="protein sequence ID" value="KHF26597.1"/>
    <property type="molecule type" value="Genomic_DNA"/>
</dbReference>
<accession>A0A0B0HDA4</accession>
<dbReference type="GeneID" id="86991216"/>
<dbReference type="eggNOG" id="COG3159">
    <property type="taxonomic scope" value="Bacteria"/>
</dbReference>
<dbReference type="Proteomes" id="UP000030856">
    <property type="component" value="Unassembled WGS sequence"/>
</dbReference>
<proteinExistence type="predicted"/>
<evidence type="ECO:0000313" key="2">
    <source>
        <dbReference type="EMBL" id="KHF26597.1"/>
    </source>
</evidence>
<dbReference type="EMBL" id="MPNX01000001">
    <property type="protein sequence ID" value="OOY36288.1"/>
    <property type="molecule type" value="Genomic_DNA"/>
</dbReference>
<keyword evidence="1" id="KW-0175">Coiled coil</keyword>
<dbReference type="InterPro" id="IPR007435">
    <property type="entry name" value="DUF484"/>
</dbReference>
<name>A0A0B0HDA4_SOVGS</name>
<comment type="caution">
    <text evidence="2">The sequence shown here is derived from an EMBL/GenBank/DDBJ whole genome shotgun (WGS) entry which is preliminary data.</text>
</comment>
<gene>
    <name evidence="3" type="ORF">BOV88_01510</name>
    <name evidence="2" type="ORF">JV46_12140</name>
</gene>
<reference evidence="3 5" key="2">
    <citation type="submission" date="2016-11" db="EMBL/GenBank/DDBJ databases">
        <title>Mixed transmission modes and dynamic genome evolution in an obligate animal-bacterial symbiosis.</title>
        <authorList>
            <person name="Russell S.L."/>
            <person name="Corbett-Detig R.B."/>
            <person name="Cavanaugh C.M."/>
        </authorList>
    </citation>
    <scope>NUCLEOTIDE SEQUENCE [LARGE SCALE GENOMIC DNA]</scope>
    <source>
        <strain evidence="3">MA-KB16</strain>
    </source>
</reference>
<keyword evidence="4" id="KW-1185">Reference proteome</keyword>
<dbReference type="PANTHER" id="PTHR38765:SF1">
    <property type="entry name" value="DUF484 DOMAIN-CONTAINING PROTEIN"/>
    <property type="match status" value="1"/>
</dbReference>
<feature type="coiled-coil region" evidence="1">
    <location>
        <begin position="43"/>
        <end position="74"/>
    </location>
</feature>
<reference evidence="2 4" key="1">
    <citation type="journal article" date="2014" name="BMC Genomics">
        <title>The genome of the intracellular bacterium of the coastal bivalve, Solemya velum: a blueprint for thriving in and out of symbiosis.</title>
        <authorList>
            <person name="Dmytrenko O."/>
            <person name="Russell S.L."/>
            <person name="Loo W.T."/>
            <person name="Fontanez K.M."/>
            <person name="Liao L."/>
            <person name="Roeselers G."/>
            <person name="Sharma R."/>
            <person name="Stewart F.J."/>
            <person name="Newton I.L."/>
            <person name="Woyke T."/>
            <person name="Wu D."/>
            <person name="Lang J.M."/>
            <person name="Eisen J.A."/>
            <person name="Cavanaugh C.M."/>
        </authorList>
    </citation>
    <scope>NUCLEOTIDE SEQUENCE [LARGE SCALE GENOMIC DNA]</scope>
    <source>
        <strain evidence="2 4">WH</strain>
    </source>
</reference>
<evidence type="ECO:0008006" key="6">
    <source>
        <dbReference type="Google" id="ProtNLM"/>
    </source>
</evidence>
<dbReference type="RefSeq" id="WP_052132065.1">
    <property type="nucleotide sequence ID" value="NZ_JRAA01000001.1"/>
</dbReference>
<evidence type="ECO:0000313" key="3">
    <source>
        <dbReference type="EMBL" id="OOY36288.1"/>
    </source>
</evidence>
<sequence length="224" mass="25149">MSDTPSFEQEILDFLEANPAFLDGHPDILQKLHLTHEAGAGTVSLIERQNSSLRQKLDDTRKQLESLIKVARENDILNRRLHELTLTLIEAGSLDTLLDTLLDDLREQFQADAVEVKLFSASELEQAVNEGKPGPVLFEDFMQNGKPRCGLLKSEQMQYLFSENAQETGSVAIIPLRHANTEGILAIGSHDNQRFHPGKDTELLQRLGELASYAISRFQQSDDR</sequence>
<dbReference type="SUPFAM" id="SSF55781">
    <property type="entry name" value="GAF domain-like"/>
    <property type="match status" value="1"/>
</dbReference>
<evidence type="ECO:0000313" key="5">
    <source>
        <dbReference type="Proteomes" id="UP000190962"/>
    </source>
</evidence>
<dbReference type="InterPro" id="IPR029016">
    <property type="entry name" value="GAF-like_dom_sf"/>
</dbReference>
<evidence type="ECO:0000313" key="4">
    <source>
        <dbReference type="Proteomes" id="UP000030856"/>
    </source>
</evidence>
<dbReference type="PATRIC" id="fig|2340.3.peg.1112"/>
<dbReference type="PANTHER" id="PTHR38765">
    <property type="entry name" value="DUF484 DOMAIN-CONTAINING PROTEIN"/>
    <property type="match status" value="1"/>
</dbReference>
<dbReference type="Proteomes" id="UP000190962">
    <property type="component" value="Unassembled WGS sequence"/>
</dbReference>